<reference evidence="6" key="1">
    <citation type="submission" date="2020-11" db="EMBL/GenBank/DDBJ databases">
        <authorList>
            <person name="Tran Van P."/>
        </authorList>
    </citation>
    <scope>NUCLEOTIDE SEQUENCE</scope>
</reference>
<dbReference type="Gene3D" id="3.40.50.720">
    <property type="entry name" value="NAD(P)-binding Rossmann-like Domain"/>
    <property type="match status" value="2"/>
</dbReference>
<comment type="subcellular location">
    <subcellularLocation>
        <location evidence="1">Endoplasmic reticulum</location>
    </subcellularLocation>
</comment>
<accession>A0A7R9ADW8</accession>
<sequence length="671" mass="74957">MNVLAWGGFRLFHMMRRFYIHAFAPYPPFISYGAWAVVTGCTDGIGLSYAKELARHGMKIVLISRNMEKLQEVAHVIEKEFSVETCIIQADFTKLDIYDGMKEQLAGLDIGVLVNNVGILTDFSPFLDVPEGEKTYQDLVLVNNLSMIRMTHMVLPGMVKKRKGILINVSSLSALYPFPFLATYAAAKAFVDSFSRSLAYEYKDKGIDVHLVGPGLVYTKMTDKVLDGPDLTAPTPDTFVQCDLRSITKIQVTSGYWFHNIMRVDQLLGLRRTHIDDTSGGMAYDKADGQAEIGREQEKITLGYYLKDSLVPEAPHQLGYPFSSRRPARVDFSELKLDRPDSNRGPHPTRNALVLQFRLGNQVFSRMVTFSVLAWAGVQLFHQMRRLLVHAFAPYPPFASFGAWAVITGCTDGIGLSYAKELARRGMKIVLISRNPEKLQAVALQIEKEFSVETLVVQADFKKLDIYEGIKEKLAGLDVGVLVNNVGITTDIQSFLDVPEGEKAYQDLVLVNNMSLVRMTHMVLPGMVEKGKGIIINVSSLSAVSPIPLIATYAATKAFVDSFSRSLAWEYRSKGIHVHLVGPGFVYTKKTDQLLDRPGLAAPTPDTFVRSDLRSITKIQVTSGYWLHNLQRDAACFVNYVSPALATSLGWWGMKFVLEKSKLRSEKRKKL</sequence>
<name>A0A7R9ADW8_9CRUS</name>
<dbReference type="AlphaFoldDB" id="A0A7R9ADW8"/>
<keyword evidence="5" id="KW-0472">Membrane</keyword>
<evidence type="ECO:0000313" key="7">
    <source>
        <dbReference type="Proteomes" id="UP000677054"/>
    </source>
</evidence>
<dbReference type="OrthoDB" id="5545019at2759"/>
<keyword evidence="4" id="KW-0560">Oxidoreductase</keyword>
<dbReference type="InterPro" id="IPR036291">
    <property type="entry name" value="NAD(P)-bd_dom_sf"/>
</dbReference>
<evidence type="ECO:0000256" key="4">
    <source>
        <dbReference type="ARBA" id="ARBA00023002"/>
    </source>
</evidence>
<dbReference type="Proteomes" id="UP000677054">
    <property type="component" value="Unassembled WGS sequence"/>
</dbReference>
<dbReference type="CDD" id="cd05356">
    <property type="entry name" value="17beta-HSD1_like_SDR_c"/>
    <property type="match status" value="2"/>
</dbReference>
<dbReference type="InterPro" id="IPR002347">
    <property type="entry name" value="SDR_fam"/>
</dbReference>
<evidence type="ECO:0000256" key="5">
    <source>
        <dbReference type="SAM" id="Phobius"/>
    </source>
</evidence>
<evidence type="ECO:0000256" key="2">
    <source>
        <dbReference type="ARBA" id="ARBA00006484"/>
    </source>
</evidence>
<evidence type="ECO:0000256" key="1">
    <source>
        <dbReference type="ARBA" id="ARBA00004240"/>
    </source>
</evidence>
<dbReference type="InterPro" id="IPR020904">
    <property type="entry name" value="Sc_DH/Rdtase_CS"/>
</dbReference>
<evidence type="ECO:0000313" key="6">
    <source>
        <dbReference type="EMBL" id="CAD7252281.1"/>
    </source>
</evidence>
<dbReference type="InterPro" id="IPR051019">
    <property type="entry name" value="VLCFA-Steroid_DH"/>
</dbReference>
<dbReference type="Pfam" id="PF00106">
    <property type="entry name" value="adh_short"/>
    <property type="match status" value="2"/>
</dbReference>
<dbReference type="PANTHER" id="PTHR43899:SF13">
    <property type="entry name" value="RH59310P"/>
    <property type="match status" value="1"/>
</dbReference>
<dbReference type="GO" id="GO:0016491">
    <property type="term" value="F:oxidoreductase activity"/>
    <property type="evidence" value="ECO:0007669"/>
    <property type="project" value="UniProtKB-KW"/>
</dbReference>
<keyword evidence="3" id="KW-0521">NADP</keyword>
<dbReference type="SUPFAM" id="SSF51735">
    <property type="entry name" value="NAD(P)-binding Rossmann-fold domains"/>
    <property type="match status" value="2"/>
</dbReference>
<dbReference type="PANTHER" id="PTHR43899">
    <property type="entry name" value="RH59310P"/>
    <property type="match status" value="1"/>
</dbReference>
<evidence type="ECO:0000256" key="3">
    <source>
        <dbReference type="ARBA" id="ARBA00022857"/>
    </source>
</evidence>
<dbReference type="PRINTS" id="PR00081">
    <property type="entry name" value="GDHRDH"/>
</dbReference>
<dbReference type="EMBL" id="LR903794">
    <property type="protein sequence ID" value="CAD7252281.1"/>
    <property type="molecule type" value="Genomic_DNA"/>
</dbReference>
<dbReference type="GO" id="GO:0005783">
    <property type="term" value="C:endoplasmic reticulum"/>
    <property type="evidence" value="ECO:0007669"/>
    <property type="project" value="UniProtKB-SubCell"/>
</dbReference>
<keyword evidence="5" id="KW-1133">Transmembrane helix</keyword>
<organism evidence="6">
    <name type="scientific">Darwinula stevensoni</name>
    <dbReference type="NCBI Taxonomy" id="69355"/>
    <lineage>
        <taxon>Eukaryota</taxon>
        <taxon>Metazoa</taxon>
        <taxon>Ecdysozoa</taxon>
        <taxon>Arthropoda</taxon>
        <taxon>Crustacea</taxon>
        <taxon>Oligostraca</taxon>
        <taxon>Ostracoda</taxon>
        <taxon>Podocopa</taxon>
        <taxon>Podocopida</taxon>
        <taxon>Darwinulocopina</taxon>
        <taxon>Darwinuloidea</taxon>
        <taxon>Darwinulidae</taxon>
        <taxon>Darwinula</taxon>
    </lineage>
</organism>
<feature type="transmembrane region" description="Helical" evidence="5">
    <location>
        <begin position="29"/>
        <end position="50"/>
    </location>
</feature>
<feature type="transmembrane region" description="Helical" evidence="5">
    <location>
        <begin position="165"/>
        <end position="187"/>
    </location>
</feature>
<dbReference type="PRINTS" id="PR00080">
    <property type="entry name" value="SDRFAMILY"/>
</dbReference>
<gene>
    <name evidence="6" type="ORF">DSTB1V02_LOCUS12039</name>
</gene>
<proteinExistence type="inferred from homology"/>
<protein>
    <submittedName>
        <fullName evidence="6">Uncharacterized protein</fullName>
    </submittedName>
</protein>
<keyword evidence="7" id="KW-1185">Reference proteome</keyword>
<dbReference type="FunFam" id="3.40.50.720:FF:000137">
    <property type="entry name" value="Hydroxysteroid (17-beta) dehydrogenase 3"/>
    <property type="match status" value="2"/>
</dbReference>
<dbReference type="EMBL" id="CAJPEV010004277">
    <property type="protein sequence ID" value="CAG0901496.1"/>
    <property type="molecule type" value="Genomic_DNA"/>
</dbReference>
<dbReference type="PROSITE" id="PS00061">
    <property type="entry name" value="ADH_SHORT"/>
    <property type="match status" value="2"/>
</dbReference>
<comment type="similarity">
    <text evidence="2">Belongs to the short-chain dehydrogenases/reductases (SDR) family.</text>
</comment>
<keyword evidence="5" id="KW-0812">Transmembrane</keyword>